<name>A0ABP9FQV3_9SPHI</name>
<dbReference type="InterPro" id="IPR005467">
    <property type="entry name" value="His_kinase_dom"/>
</dbReference>
<dbReference type="EMBL" id="BAABJI010000002">
    <property type="protein sequence ID" value="GAA4911946.1"/>
    <property type="molecule type" value="Genomic_DNA"/>
</dbReference>
<sequence length="465" mass="52061">MHTITADQLKKIESLQTVPEDQLQWLIDQGQIQEYEPGERIFEAGSPLNITMIILEGSFRICMVQGGSIRELATLGEGSITGYLPFSRGKKLIGYGECVRRMTTLVCPAEKVQEAIKLHYELTEALVHIMTNRVRDFTALQQQNEKMMALGKLSAGLAHELNNPAAAIVRNTSALKEQLKQYPHIFKQIAAIKLKMSEVDPINVFIQDIINRPDKPVLSMLEKSAKEDEMMDWLEDHEVNSYEMAETLVDVGFAVNDLEKLRDQVAVDCVSPVLVWINNTLMTDKLVSDIEEASRRISELVTSVKNFTHMDMAADKQPVDIKEGIISTLKMMIYKIKKNNINMVKSFADDLPKVNARPGDLNQVWTNLIDNALDAMEGNNGGTLKISTQRDGAFVQIKITDDGPGIPEDIRSRIFDPFFTTKAMGKGTGMGLDVVNRIIQQHNGTIKVKSKPGETEFEVCLPLDQ</sequence>
<reference evidence="7" key="1">
    <citation type="journal article" date="2019" name="Int. J. Syst. Evol. Microbiol.">
        <title>The Global Catalogue of Microorganisms (GCM) 10K type strain sequencing project: providing services to taxonomists for standard genome sequencing and annotation.</title>
        <authorList>
            <consortium name="The Broad Institute Genomics Platform"/>
            <consortium name="The Broad Institute Genome Sequencing Center for Infectious Disease"/>
            <person name="Wu L."/>
            <person name="Ma J."/>
        </authorList>
    </citation>
    <scope>NUCLEOTIDE SEQUENCE [LARGE SCALE GENOMIC DNA]</scope>
    <source>
        <strain evidence="7">JCM 18283</strain>
    </source>
</reference>
<evidence type="ECO:0000256" key="3">
    <source>
        <dbReference type="ARBA" id="ARBA00022553"/>
    </source>
</evidence>
<dbReference type="InterPro" id="IPR004358">
    <property type="entry name" value="Sig_transdc_His_kin-like_C"/>
</dbReference>
<comment type="catalytic activity">
    <reaction evidence="1">
        <text>ATP + protein L-histidine = ADP + protein N-phospho-L-histidine.</text>
        <dbReference type="EC" id="2.7.13.3"/>
    </reaction>
</comment>
<keyword evidence="3" id="KW-0597">Phosphoprotein</keyword>
<dbReference type="EC" id="2.7.13.3" evidence="2"/>
<organism evidence="6 7">
    <name type="scientific">Mucilaginibacter defluvii</name>
    <dbReference type="NCBI Taxonomy" id="1196019"/>
    <lineage>
        <taxon>Bacteria</taxon>
        <taxon>Pseudomonadati</taxon>
        <taxon>Bacteroidota</taxon>
        <taxon>Sphingobacteriia</taxon>
        <taxon>Sphingobacteriales</taxon>
        <taxon>Sphingobacteriaceae</taxon>
        <taxon>Mucilaginibacter</taxon>
    </lineage>
</organism>
<dbReference type="CDD" id="cd00038">
    <property type="entry name" value="CAP_ED"/>
    <property type="match status" value="1"/>
</dbReference>
<dbReference type="SMART" id="SM00387">
    <property type="entry name" value="HATPase_c"/>
    <property type="match status" value="1"/>
</dbReference>
<dbReference type="InterPro" id="IPR018490">
    <property type="entry name" value="cNMP-bd_dom_sf"/>
</dbReference>
<evidence type="ECO:0000259" key="4">
    <source>
        <dbReference type="PROSITE" id="PS50042"/>
    </source>
</evidence>
<dbReference type="InterPro" id="IPR003661">
    <property type="entry name" value="HisK_dim/P_dom"/>
</dbReference>
<dbReference type="Pfam" id="PF02518">
    <property type="entry name" value="HATPase_c"/>
    <property type="match status" value="1"/>
</dbReference>
<dbReference type="PROSITE" id="PS50109">
    <property type="entry name" value="HIS_KIN"/>
    <property type="match status" value="1"/>
</dbReference>
<dbReference type="CDD" id="cd00082">
    <property type="entry name" value="HisKA"/>
    <property type="match status" value="1"/>
</dbReference>
<comment type="caution">
    <text evidence="6">The sequence shown here is derived from an EMBL/GenBank/DDBJ whole genome shotgun (WGS) entry which is preliminary data.</text>
</comment>
<dbReference type="PANTHER" id="PTHR43065">
    <property type="entry name" value="SENSOR HISTIDINE KINASE"/>
    <property type="match status" value="1"/>
</dbReference>
<dbReference type="Gene3D" id="2.60.120.10">
    <property type="entry name" value="Jelly Rolls"/>
    <property type="match status" value="1"/>
</dbReference>
<dbReference type="Gene3D" id="3.30.565.10">
    <property type="entry name" value="Histidine kinase-like ATPase, C-terminal domain"/>
    <property type="match status" value="1"/>
</dbReference>
<evidence type="ECO:0000256" key="2">
    <source>
        <dbReference type="ARBA" id="ARBA00012438"/>
    </source>
</evidence>
<dbReference type="InterPro" id="IPR000595">
    <property type="entry name" value="cNMP-bd_dom"/>
</dbReference>
<dbReference type="RefSeq" id="WP_345330221.1">
    <property type="nucleotide sequence ID" value="NZ_BAABJI010000002.1"/>
</dbReference>
<keyword evidence="6" id="KW-0547">Nucleotide-binding</keyword>
<dbReference type="Proteomes" id="UP001501436">
    <property type="component" value="Unassembled WGS sequence"/>
</dbReference>
<dbReference type="PANTHER" id="PTHR43065:SF48">
    <property type="entry name" value="HISTIDINE KINASE"/>
    <property type="match status" value="1"/>
</dbReference>
<evidence type="ECO:0000256" key="1">
    <source>
        <dbReference type="ARBA" id="ARBA00000085"/>
    </source>
</evidence>
<dbReference type="SUPFAM" id="SSF51206">
    <property type="entry name" value="cAMP-binding domain-like"/>
    <property type="match status" value="1"/>
</dbReference>
<accession>A0ABP9FQV3</accession>
<dbReference type="GO" id="GO:0005524">
    <property type="term" value="F:ATP binding"/>
    <property type="evidence" value="ECO:0007669"/>
    <property type="project" value="UniProtKB-KW"/>
</dbReference>
<keyword evidence="6" id="KW-0067">ATP-binding</keyword>
<keyword evidence="7" id="KW-1185">Reference proteome</keyword>
<dbReference type="PROSITE" id="PS50042">
    <property type="entry name" value="CNMP_BINDING_3"/>
    <property type="match status" value="1"/>
</dbReference>
<evidence type="ECO:0000259" key="5">
    <source>
        <dbReference type="PROSITE" id="PS50109"/>
    </source>
</evidence>
<dbReference type="InterPro" id="IPR036890">
    <property type="entry name" value="HATPase_C_sf"/>
</dbReference>
<feature type="domain" description="Histidine kinase" evidence="5">
    <location>
        <begin position="290"/>
        <end position="465"/>
    </location>
</feature>
<protein>
    <recommendedName>
        <fullName evidence="2">histidine kinase</fullName>
        <ecNumber evidence="2">2.7.13.3</ecNumber>
    </recommendedName>
</protein>
<dbReference type="Pfam" id="PF00027">
    <property type="entry name" value="cNMP_binding"/>
    <property type="match status" value="1"/>
</dbReference>
<dbReference type="SUPFAM" id="SSF55874">
    <property type="entry name" value="ATPase domain of HSP90 chaperone/DNA topoisomerase II/histidine kinase"/>
    <property type="match status" value="1"/>
</dbReference>
<dbReference type="Gene3D" id="1.10.287.130">
    <property type="match status" value="1"/>
</dbReference>
<dbReference type="InterPro" id="IPR036097">
    <property type="entry name" value="HisK_dim/P_sf"/>
</dbReference>
<dbReference type="SUPFAM" id="SSF47384">
    <property type="entry name" value="Homodimeric domain of signal transducing histidine kinase"/>
    <property type="match status" value="1"/>
</dbReference>
<gene>
    <name evidence="6" type="ORF">GCM10023313_13640</name>
</gene>
<evidence type="ECO:0000313" key="6">
    <source>
        <dbReference type="EMBL" id="GAA4911946.1"/>
    </source>
</evidence>
<feature type="domain" description="Cyclic nucleotide-binding" evidence="4">
    <location>
        <begin position="14"/>
        <end position="84"/>
    </location>
</feature>
<dbReference type="PRINTS" id="PR00344">
    <property type="entry name" value="BCTRLSENSOR"/>
</dbReference>
<proteinExistence type="predicted"/>
<dbReference type="InterPro" id="IPR003594">
    <property type="entry name" value="HATPase_dom"/>
</dbReference>
<dbReference type="InterPro" id="IPR014710">
    <property type="entry name" value="RmlC-like_jellyroll"/>
</dbReference>
<evidence type="ECO:0000313" key="7">
    <source>
        <dbReference type="Proteomes" id="UP001501436"/>
    </source>
</evidence>